<dbReference type="EMBL" id="JACRUM010000005">
    <property type="protein sequence ID" value="MBC5863893.1"/>
    <property type="molecule type" value="Genomic_DNA"/>
</dbReference>
<feature type="chain" id="PRO_5045242849" description="Alpha-ketoglutarate decarboxylase" evidence="1">
    <location>
        <begin position="28"/>
        <end position="180"/>
    </location>
</feature>
<evidence type="ECO:0000313" key="3">
    <source>
        <dbReference type="Proteomes" id="UP000621670"/>
    </source>
</evidence>
<feature type="signal peptide" evidence="1">
    <location>
        <begin position="1"/>
        <end position="27"/>
    </location>
</feature>
<evidence type="ECO:0000313" key="2">
    <source>
        <dbReference type="EMBL" id="MBC5863893.1"/>
    </source>
</evidence>
<accession>A0ABR7JHB9</accession>
<reference evidence="2 3" key="1">
    <citation type="submission" date="2020-08" db="EMBL/GenBank/DDBJ databases">
        <title>Description of novel Flavobacterium F-400 isolate.</title>
        <authorList>
            <person name="Saticioglu I."/>
            <person name="Duman M."/>
            <person name="Altun S."/>
        </authorList>
    </citation>
    <scope>NUCLEOTIDE SEQUENCE [LARGE SCALE GENOMIC DNA]</scope>
    <source>
        <strain evidence="2 3">F-400</strain>
    </source>
</reference>
<dbReference type="Proteomes" id="UP000621670">
    <property type="component" value="Unassembled WGS sequence"/>
</dbReference>
<gene>
    <name evidence="2" type="ORF">H8R26_10710</name>
</gene>
<evidence type="ECO:0000256" key="1">
    <source>
        <dbReference type="SAM" id="SignalP"/>
    </source>
</evidence>
<dbReference type="PROSITE" id="PS51257">
    <property type="entry name" value="PROKAR_LIPOPROTEIN"/>
    <property type="match status" value="1"/>
</dbReference>
<sequence>MTKSCILNTFNTIFLLFLVFSCNAVFGQQNTTSVQNEPKFWDHVQFGGAVGLGFGTGFTDIVLAPSAIYNVNEYVALGAGLQYKFLRQKDFYTSHLYGASAIGLLNPIPEIQLSAEVEQLRVNLRFDGNTTPSENFWNTALFVGAGYRSGNATVGVRYNVIEDKNNLYGSAFMPFVRFYF</sequence>
<comment type="caution">
    <text evidence="2">The sequence shown here is derived from an EMBL/GenBank/DDBJ whole genome shotgun (WGS) entry which is preliminary data.</text>
</comment>
<proteinExistence type="predicted"/>
<evidence type="ECO:0008006" key="4">
    <source>
        <dbReference type="Google" id="ProtNLM"/>
    </source>
</evidence>
<protein>
    <recommendedName>
        <fullName evidence="4">Alpha-ketoglutarate decarboxylase</fullName>
    </recommendedName>
</protein>
<keyword evidence="1" id="KW-0732">Signal</keyword>
<dbReference type="RefSeq" id="WP_166135586.1">
    <property type="nucleotide sequence ID" value="NZ_JAAOBY010000004.1"/>
</dbReference>
<name>A0ABR7JHB9_9FLAO</name>
<organism evidence="2 3">
    <name type="scientific">Flavobacterium turcicum</name>
    <dbReference type="NCBI Taxonomy" id="2764718"/>
    <lineage>
        <taxon>Bacteria</taxon>
        <taxon>Pseudomonadati</taxon>
        <taxon>Bacteroidota</taxon>
        <taxon>Flavobacteriia</taxon>
        <taxon>Flavobacteriales</taxon>
        <taxon>Flavobacteriaceae</taxon>
        <taxon>Flavobacterium</taxon>
    </lineage>
</organism>
<keyword evidence="3" id="KW-1185">Reference proteome</keyword>